<proteinExistence type="predicted"/>
<evidence type="ECO:0000313" key="1">
    <source>
        <dbReference type="EMBL" id="MBA0715681.1"/>
    </source>
</evidence>
<dbReference type="EMBL" id="JABEZV010000007">
    <property type="protein sequence ID" value="MBA0715681.1"/>
    <property type="molecule type" value="Genomic_DNA"/>
</dbReference>
<sequence>MASVDWSARCNQLLGKVLNKFRGNQI</sequence>
<comment type="caution">
    <text evidence="1">The sequence shown here is derived from an EMBL/GenBank/DDBJ whole genome shotgun (WGS) entry which is preliminary data.</text>
</comment>
<evidence type="ECO:0000313" key="2">
    <source>
        <dbReference type="Proteomes" id="UP000593574"/>
    </source>
</evidence>
<reference evidence="1 2" key="1">
    <citation type="journal article" date="2019" name="Genome Biol. Evol.">
        <title>Insights into the evolution of the New World diploid cottons (Gossypium, subgenus Houzingenia) based on genome sequencing.</title>
        <authorList>
            <person name="Grover C.E."/>
            <person name="Arick M.A. 2nd"/>
            <person name="Thrash A."/>
            <person name="Conover J.L."/>
            <person name="Sanders W.S."/>
            <person name="Peterson D.G."/>
            <person name="Frelichowski J.E."/>
            <person name="Scheffler J.A."/>
            <person name="Scheffler B.E."/>
            <person name="Wendel J.F."/>
        </authorList>
    </citation>
    <scope>NUCLEOTIDE SEQUENCE [LARGE SCALE GENOMIC DNA]</scope>
    <source>
        <strain evidence="1">4</strain>
        <tissue evidence="1">Leaf</tissue>
    </source>
</reference>
<dbReference type="Proteomes" id="UP000593574">
    <property type="component" value="Unassembled WGS sequence"/>
</dbReference>
<keyword evidence="2" id="KW-1185">Reference proteome</keyword>
<accession>A0A7J8ZV88</accession>
<protein>
    <submittedName>
        <fullName evidence="1">Uncharacterized protein</fullName>
    </submittedName>
</protein>
<gene>
    <name evidence="1" type="ORF">Golax_014567</name>
</gene>
<name>A0A7J8ZV88_9ROSI</name>
<dbReference type="AlphaFoldDB" id="A0A7J8ZV88"/>
<organism evidence="1 2">
    <name type="scientific">Gossypium laxum</name>
    <dbReference type="NCBI Taxonomy" id="34288"/>
    <lineage>
        <taxon>Eukaryota</taxon>
        <taxon>Viridiplantae</taxon>
        <taxon>Streptophyta</taxon>
        <taxon>Embryophyta</taxon>
        <taxon>Tracheophyta</taxon>
        <taxon>Spermatophyta</taxon>
        <taxon>Magnoliopsida</taxon>
        <taxon>eudicotyledons</taxon>
        <taxon>Gunneridae</taxon>
        <taxon>Pentapetalae</taxon>
        <taxon>rosids</taxon>
        <taxon>malvids</taxon>
        <taxon>Malvales</taxon>
        <taxon>Malvaceae</taxon>
        <taxon>Malvoideae</taxon>
        <taxon>Gossypium</taxon>
    </lineage>
</organism>